<protein>
    <recommendedName>
        <fullName evidence="3">THUMP domain-containing protein</fullName>
    </recommendedName>
</protein>
<gene>
    <name evidence="4" type="ORF">B0T24DRAFT_698844</name>
</gene>
<dbReference type="GO" id="GO:0003723">
    <property type="term" value="F:RNA binding"/>
    <property type="evidence" value="ECO:0007669"/>
    <property type="project" value="UniProtKB-UniRule"/>
</dbReference>
<evidence type="ECO:0000256" key="2">
    <source>
        <dbReference type="SAM" id="MobiDB-lite"/>
    </source>
</evidence>
<name>A0AAE0KGD1_9PEZI</name>
<evidence type="ECO:0000313" key="4">
    <source>
        <dbReference type="EMBL" id="KAK3375981.1"/>
    </source>
</evidence>
<comment type="caution">
    <text evidence="4">The sequence shown here is derived from an EMBL/GenBank/DDBJ whole genome shotgun (WGS) entry which is preliminary data.</text>
</comment>
<proteinExistence type="predicted"/>
<reference evidence="4" key="1">
    <citation type="journal article" date="2023" name="Mol. Phylogenet. Evol.">
        <title>Genome-scale phylogeny and comparative genomics of the fungal order Sordariales.</title>
        <authorList>
            <person name="Hensen N."/>
            <person name="Bonometti L."/>
            <person name="Westerberg I."/>
            <person name="Brannstrom I.O."/>
            <person name="Guillou S."/>
            <person name="Cros-Aarteil S."/>
            <person name="Calhoun S."/>
            <person name="Haridas S."/>
            <person name="Kuo A."/>
            <person name="Mondo S."/>
            <person name="Pangilinan J."/>
            <person name="Riley R."/>
            <person name="LaButti K."/>
            <person name="Andreopoulos B."/>
            <person name="Lipzen A."/>
            <person name="Chen C."/>
            <person name="Yan M."/>
            <person name="Daum C."/>
            <person name="Ng V."/>
            <person name="Clum A."/>
            <person name="Steindorff A."/>
            <person name="Ohm R.A."/>
            <person name="Martin F."/>
            <person name="Silar P."/>
            <person name="Natvig D.O."/>
            <person name="Lalanne C."/>
            <person name="Gautier V."/>
            <person name="Ament-Velasquez S.L."/>
            <person name="Kruys A."/>
            <person name="Hutchinson M.I."/>
            <person name="Powell A.J."/>
            <person name="Barry K."/>
            <person name="Miller A.N."/>
            <person name="Grigoriev I.V."/>
            <person name="Debuchy R."/>
            <person name="Gladieux P."/>
            <person name="Hiltunen Thoren M."/>
            <person name="Johannesson H."/>
        </authorList>
    </citation>
    <scope>NUCLEOTIDE SEQUENCE</scope>
    <source>
        <strain evidence="4">CBS 958.72</strain>
    </source>
</reference>
<evidence type="ECO:0000256" key="1">
    <source>
        <dbReference type="PROSITE-ProRule" id="PRU00529"/>
    </source>
</evidence>
<evidence type="ECO:0000259" key="3">
    <source>
        <dbReference type="PROSITE" id="PS51165"/>
    </source>
</evidence>
<sequence length="300" mass="33167">KKTGNSGKWRTPNHQAKASLSNDSGFQPGDTGIWVTCARHQEARAAREAGMLFAEYAEKLYGIKEKDFVGSEDEDSQDIEAAIQKEIAALNSKGAYDSAAIFTPMKMGVDCLVFFKTRAPIEPAEFVRRICVDAKACADPRQLRCRYVNRLTPSTVMGKATEQGIIEVAKEALAPFFDLGGKRATRAEPRTESAADAVSEEKQEGDTANQQQKEADQAFTFAIRPTIRNHSKLKRDFVINEIAGLINDDRHKVNLTAPDKVILVDLYQSACGISVVDGDWDDLKRYNLTELYSQAVKNNG</sequence>
<dbReference type="AlphaFoldDB" id="A0AAE0KGD1"/>
<accession>A0AAE0KGD1</accession>
<feature type="region of interest" description="Disordered" evidence="2">
    <location>
        <begin position="185"/>
        <end position="215"/>
    </location>
</feature>
<feature type="region of interest" description="Disordered" evidence="2">
    <location>
        <begin position="1"/>
        <end position="25"/>
    </location>
</feature>
<dbReference type="PANTHER" id="PTHR13452">
    <property type="entry name" value="THUMP DOMAIN CONTAINING PROTEIN 1-RELATED"/>
    <property type="match status" value="1"/>
</dbReference>
<evidence type="ECO:0000313" key="5">
    <source>
        <dbReference type="Proteomes" id="UP001287356"/>
    </source>
</evidence>
<dbReference type="PANTHER" id="PTHR13452:SF10">
    <property type="entry name" value="THUMP DOMAIN-CONTAINING PROTEIN 1"/>
    <property type="match status" value="1"/>
</dbReference>
<dbReference type="InterPro" id="IPR004114">
    <property type="entry name" value="THUMP_dom"/>
</dbReference>
<dbReference type="InterPro" id="IPR040183">
    <property type="entry name" value="THUMPD1-like"/>
</dbReference>
<dbReference type="Gene3D" id="3.30.2300.10">
    <property type="entry name" value="THUMP superfamily"/>
    <property type="match status" value="1"/>
</dbReference>
<reference evidence="4" key="2">
    <citation type="submission" date="2023-06" db="EMBL/GenBank/DDBJ databases">
        <authorList>
            <consortium name="Lawrence Berkeley National Laboratory"/>
            <person name="Haridas S."/>
            <person name="Hensen N."/>
            <person name="Bonometti L."/>
            <person name="Westerberg I."/>
            <person name="Brannstrom I.O."/>
            <person name="Guillou S."/>
            <person name="Cros-Aarteil S."/>
            <person name="Calhoun S."/>
            <person name="Kuo A."/>
            <person name="Mondo S."/>
            <person name="Pangilinan J."/>
            <person name="Riley R."/>
            <person name="Labutti K."/>
            <person name="Andreopoulos B."/>
            <person name="Lipzen A."/>
            <person name="Chen C."/>
            <person name="Yanf M."/>
            <person name="Daum C."/>
            <person name="Ng V."/>
            <person name="Clum A."/>
            <person name="Steindorff A."/>
            <person name="Ohm R."/>
            <person name="Martin F."/>
            <person name="Silar P."/>
            <person name="Natvig D."/>
            <person name="Lalanne C."/>
            <person name="Gautier V."/>
            <person name="Ament-Velasquez S.L."/>
            <person name="Kruys A."/>
            <person name="Hutchinson M.I."/>
            <person name="Powell A.J."/>
            <person name="Barry K."/>
            <person name="Miller A.N."/>
            <person name="Grigoriev I.V."/>
            <person name="Debuchy R."/>
            <person name="Gladieux P."/>
            <person name="Thoren M.H."/>
            <person name="Johannesson H."/>
        </authorList>
    </citation>
    <scope>NUCLEOTIDE SEQUENCE</scope>
    <source>
        <strain evidence="4">CBS 958.72</strain>
    </source>
</reference>
<feature type="compositionally biased region" description="Basic and acidic residues" evidence="2">
    <location>
        <begin position="185"/>
        <end position="205"/>
    </location>
</feature>
<dbReference type="GO" id="GO:0006400">
    <property type="term" value="P:tRNA modification"/>
    <property type="evidence" value="ECO:0007669"/>
    <property type="project" value="InterPro"/>
</dbReference>
<dbReference type="Proteomes" id="UP001287356">
    <property type="component" value="Unassembled WGS sequence"/>
</dbReference>
<dbReference type="SUPFAM" id="SSF143437">
    <property type="entry name" value="THUMP domain-like"/>
    <property type="match status" value="1"/>
</dbReference>
<feature type="non-terminal residue" evidence="4">
    <location>
        <position position="1"/>
    </location>
</feature>
<dbReference type="PROSITE" id="PS51165">
    <property type="entry name" value="THUMP"/>
    <property type="match status" value="1"/>
</dbReference>
<dbReference type="EMBL" id="JAULSN010000003">
    <property type="protein sequence ID" value="KAK3375981.1"/>
    <property type="molecule type" value="Genomic_DNA"/>
</dbReference>
<dbReference type="CDD" id="cd11717">
    <property type="entry name" value="THUMP_THUMPD1_like"/>
    <property type="match status" value="1"/>
</dbReference>
<feature type="domain" description="THUMP" evidence="3">
    <location>
        <begin position="167"/>
        <end position="277"/>
    </location>
</feature>
<keyword evidence="1" id="KW-0694">RNA-binding</keyword>
<dbReference type="SMART" id="SM00981">
    <property type="entry name" value="THUMP"/>
    <property type="match status" value="1"/>
</dbReference>
<dbReference type="Pfam" id="PF02926">
    <property type="entry name" value="THUMP"/>
    <property type="match status" value="1"/>
</dbReference>
<keyword evidence="5" id="KW-1185">Reference proteome</keyword>
<organism evidence="4 5">
    <name type="scientific">Lasiosphaeria ovina</name>
    <dbReference type="NCBI Taxonomy" id="92902"/>
    <lineage>
        <taxon>Eukaryota</taxon>
        <taxon>Fungi</taxon>
        <taxon>Dikarya</taxon>
        <taxon>Ascomycota</taxon>
        <taxon>Pezizomycotina</taxon>
        <taxon>Sordariomycetes</taxon>
        <taxon>Sordariomycetidae</taxon>
        <taxon>Sordariales</taxon>
        <taxon>Lasiosphaeriaceae</taxon>
        <taxon>Lasiosphaeria</taxon>
    </lineage>
</organism>